<accession>A0ACB8Y2E0</accession>
<evidence type="ECO:0000313" key="2">
    <source>
        <dbReference type="Proteomes" id="UP001055879"/>
    </source>
</evidence>
<reference evidence="1 2" key="2">
    <citation type="journal article" date="2022" name="Mol. Ecol. Resour.">
        <title>The genomes of chicory, endive, great burdock and yacon provide insights into Asteraceae paleo-polyploidization history and plant inulin production.</title>
        <authorList>
            <person name="Fan W."/>
            <person name="Wang S."/>
            <person name="Wang H."/>
            <person name="Wang A."/>
            <person name="Jiang F."/>
            <person name="Liu H."/>
            <person name="Zhao H."/>
            <person name="Xu D."/>
            <person name="Zhang Y."/>
        </authorList>
    </citation>
    <scope>NUCLEOTIDE SEQUENCE [LARGE SCALE GENOMIC DNA]</scope>
    <source>
        <strain evidence="2">cv. Niubang</strain>
    </source>
</reference>
<keyword evidence="2" id="KW-1185">Reference proteome</keyword>
<evidence type="ECO:0000313" key="1">
    <source>
        <dbReference type="EMBL" id="KAI3677964.1"/>
    </source>
</evidence>
<organism evidence="1 2">
    <name type="scientific">Arctium lappa</name>
    <name type="common">Greater burdock</name>
    <name type="synonym">Lappa major</name>
    <dbReference type="NCBI Taxonomy" id="4217"/>
    <lineage>
        <taxon>Eukaryota</taxon>
        <taxon>Viridiplantae</taxon>
        <taxon>Streptophyta</taxon>
        <taxon>Embryophyta</taxon>
        <taxon>Tracheophyta</taxon>
        <taxon>Spermatophyta</taxon>
        <taxon>Magnoliopsida</taxon>
        <taxon>eudicotyledons</taxon>
        <taxon>Gunneridae</taxon>
        <taxon>Pentapetalae</taxon>
        <taxon>asterids</taxon>
        <taxon>campanulids</taxon>
        <taxon>Asterales</taxon>
        <taxon>Asteraceae</taxon>
        <taxon>Carduoideae</taxon>
        <taxon>Cardueae</taxon>
        <taxon>Arctiinae</taxon>
        <taxon>Arctium</taxon>
    </lineage>
</organism>
<name>A0ACB8Y2E0_ARCLA</name>
<gene>
    <name evidence="1" type="ORF">L6452_37238</name>
</gene>
<proteinExistence type="predicted"/>
<dbReference type="EMBL" id="CM042060">
    <property type="protein sequence ID" value="KAI3677964.1"/>
    <property type="molecule type" value="Genomic_DNA"/>
</dbReference>
<protein>
    <submittedName>
        <fullName evidence="1">Uncharacterized protein</fullName>
    </submittedName>
</protein>
<comment type="caution">
    <text evidence="1">The sequence shown here is derived from an EMBL/GenBank/DDBJ whole genome shotgun (WGS) entry which is preliminary data.</text>
</comment>
<sequence>MEGYTFSEADFHYLSVDDLKYMYHELRNMVIRKENITFALETIKRFVRRHIYYTYCYDFQLQLRSRHAESERQRFAAGDRLPRRDIIVMERALDVLDDRIEFRKGIRRFESLLGIKDNHVPLAAGRRGFECRVWTRGIVEMTSIWSWALFKSHSFGEIWIVN</sequence>
<dbReference type="Proteomes" id="UP001055879">
    <property type="component" value="Linkage Group LG14"/>
</dbReference>
<reference evidence="2" key="1">
    <citation type="journal article" date="2022" name="Mol. Ecol. Resour.">
        <title>The genomes of chicory, endive, great burdock and yacon provide insights into Asteraceae palaeo-polyploidization history and plant inulin production.</title>
        <authorList>
            <person name="Fan W."/>
            <person name="Wang S."/>
            <person name="Wang H."/>
            <person name="Wang A."/>
            <person name="Jiang F."/>
            <person name="Liu H."/>
            <person name="Zhao H."/>
            <person name="Xu D."/>
            <person name="Zhang Y."/>
        </authorList>
    </citation>
    <scope>NUCLEOTIDE SEQUENCE [LARGE SCALE GENOMIC DNA]</scope>
    <source>
        <strain evidence="2">cv. Niubang</strain>
    </source>
</reference>